<comment type="caution">
    <text evidence="1">The sequence shown here is derived from an EMBL/GenBank/DDBJ whole genome shotgun (WGS) entry which is preliminary data.</text>
</comment>
<protein>
    <submittedName>
        <fullName evidence="1">Uncharacterized protein</fullName>
    </submittedName>
</protein>
<dbReference type="Proteomes" id="UP000546162">
    <property type="component" value="Unassembled WGS sequence"/>
</dbReference>
<keyword evidence="2" id="KW-1185">Reference proteome</keyword>
<dbReference type="RefSeq" id="WP_185043224.1">
    <property type="nucleotide sequence ID" value="NZ_BAABFG010000005.1"/>
</dbReference>
<evidence type="ECO:0000313" key="1">
    <source>
        <dbReference type="EMBL" id="MBB4742924.1"/>
    </source>
</evidence>
<sequence length="101" mass="11077">MSVVDPLPLFFGLLLTGRAAARAMVLLRRDRVPASGRRVDPCLGPVWGLPPKPAEPDRERVLFDRLRTGRISKARYRAAMAELAAGDERGSRHHHGSDPAA</sequence>
<reference evidence="1 2" key="1">
    <citation type="submission" date="2020-08" db="EMBL/GenBank/DDBJ databases">
        <title>Sequencing the genomes of 1000 actinobacteria strains.</title>
        <authorList>
            <person name="Klenk H.-P."/>
        </authorList>
    </citation>
    <scope>NUCLEOTIDE SEQUENCE [LARGE SCALE GENOMIC DNA]</scope>
    <source>
        <strain evidence="1 2">DSM 45809</strain>
    </source>
</reference>
<gene>
    <name evidence="1" type="ORF">BJY16_006383</name>
</gene>
<evidence type="ECO:0000313" key="2">
    <source>
        <dbReference type="Proteomes" id="UP000546162"/>
    </source>
</evidence>
<accession>A0A7W7MAD6</accession>
<dbReference type="EMBL" id="JACHNB010000001">
    <property type="protein sequence ID" value="MBB4742924.1"/>
    <property type="molecule type" value="Genomic_DNA"/>
</dbReference>
<proteinExistence type="predicted"/>
<dbReference type="AlphaFoldDB" id="A0A7W7MAD6"/>
<organism evidence="1 2">
    <name type="scientific">Actinoplanes octamycinicus</name>
    <dbReference type="NCBI Taxonomy" id="135948"/>
    <lineage>
        <taxon>Bacteria</taxon>
        <taxon>Bacillati</taxon>
        <taxon>Actinomycetota</taxon>
        <taxon>Actinomycetes</taxon>
        <taxon>Micromonosporales</taxon>
        <taxon>Micromonosporaceae</taxon>
        <taxon>Actinoplanes</taxon>
    </lineage>
</organism>
<name>A0A7W7MAD6_9ACTN</name>